<dbReference type="EMBL" id="SEWG01000002">
    <property type="protein sequence ID" value="RYU91694.1"/>
    <property type="molecule type" value="Genomic_DNA"/>
</dbReference>
<dbReference type="OrthoDB" id="9781066at2"/>
<dbReference type="InterPro" id="IPR011008">
    <property type="entry name" value="Dimeric_a/b-barrel"/>
</dbReference>
<dbReference type="RefSeq" id="WP_129875951.1">
    <property type="nucleotide sequence ID" value="NZ_SEWG01000002.1"/>
</dbReference>
<evidence type="ECO:0000256" key="1">
    <source>
        <dbReference type="ARBA" id="ARBA00001970"/>
    </source>
</evidence>
<dbReference type="GO" id="GO:0046872">
    <property type="term" value="F:metal ion binding"/>
    <property type="evidence" value="ECO:0007669"/>
    <property type="project" value="UniProtKB-KW"/>
</dbReference>
<dbReference type="PANTHER" id="PTHR30521">
    <property type="entry name" value="DEFERROCHELATASE/PEROXIDASE"/>
    <property type="match status" value="1"/>
</dbReference>
<proteinExistence type="predicted"/>
<dbReference type="PROSITE" id="PS51404">
    <property type="entry name" value="DYP_PEROXIDASE"/>
    <property type="match status" value="1"/>
</dbReference>
<dbReference type="GO" id="GO:0004601">
    <property type="term" value="F:peroxidase activity"/>
    <property type="evidence" value="ECO:0007669"/>
    <property type="project" value="UniProtKB-KW"/>
</dbReference>
<keyword evidence="7" id="KW-1185">Reference proteome</keyword>
<dbReference type="Proteomes" id="UP000293331">
    <property type="component" value="Unassembled WGS sequence"/>
</dbReference>
<dbReference type="InterPro" id="IPR006314">
    <property type="entry name" value="Dyp_peroxidase"/>
</dbReference>
<keyword evidence="2" id="KW-0575">Peroxidase</keyword>
<accession>A0A4Q5LQJ3</accession>
<name>A0A4Q5LQJ3_9SPHI</name>
<evidence type="ECO:0000256" key="4">
    <source>
        <dbReference type="ARBA" id="ARBA00023002"/>
    </source>
</evidence>
<reference evidence="6 7" key="1">
    <citation type="submission" date="2019-02" db="EMBL/GenBank/DDBJ databases">
        <title>Bacterial novel species Mucilaginibacter sp. 17JY9-4 isolated from soil.</title>
        <authorList>
            <person name="Jung H.-Y."/>
        </authorList>
    </citation>
    <scope>NUCLEOTIDE SEQUENCE [LARGE SCALE GENOMIC DNA]</scope>
    <source>
        <strain evidence="6 7">17JY9-4</strain>
    </source>
</reference>
<protein>
    <recommendedName>
        <fullName evidence="8">Dyp-type peroxidase</fullName>
    </recommendedName>
</protein>
<evidence type="ECO:0008006" key="8">
    <source>
        <dbReference type="Google" id="ProtNLM"/>
    </source>
</evidence>
<organism evidence="6 7">
    <name type="scientific">Mucilaginibacter terrigena</name>
    <dbReference type="NCBI Taxonomy" id="2492395"/>
    <lineage>
        <taxon>Bacteria</taxon>
        <taxon>Pseudomonadati</taxon>
        <taxon>Bacteroidota</taxon>
        <taxon>Sphingobacteriia</taxon>
        <taxon>Sphingobacteriales</taxon>
        <taxon>Sphingobacteriaceae</taxon>
        <taxon>Mucilaginibacter</taxon>
    </lineage>
</organism>
<dbReference type="PANTHER" id="PTHR30521:SF5">
    <property type="entry name" value="BLR4509 PROTEIN"/>
    <property type="match status" value="1"/>
</dbReference>
<keyword evidence="4" id="KW-0560">Oxidoreductase</keyword>
<dbReference type="GO" id="GO:0020037">
    <property type="term" value="F:heme binding"/>
    <property type="evidence" value="ECO:0007669"/>
    <property type="project" value="InterPro"/>
</dbReference>
<sequence length="527" mass="59034">MTYLNDSCGSRQPPPVLDDIQGLVLRGYTLPYIRYIVFYMVDLAGARSFLSKLLPGTSDVEITTAKPWDRDDRPIYTLNVGFTYSGMEFLMNEGDRKVVERESSNVFDLFKGGAVGDAQAVGDINSSDPKHWWDRSGEWLLPTKRESPYDELHLVVTIYADSTGTRENYHQKLLKLIPGETGLPALMQAYIQDSDPLDEGEDYIHFGYKDSFSQPRLSDVPWNTNVGRLLAGKGLIDDRPCVPPYQFVITPKFKVDPTNPQSAELPKYRAHPLLHNGSFAAFRVLHQDVTAFKAFINKGKEKGISPELVAAKMCGRWFDGTPLVVSPDGPDKTLNGFDYTNFNYIEPTAHQQGKPVNDEFGLLCPYASHIRRTNPRDDYKVKGNKNNAEEKRIMRRAGPYGPDYDETRPDDGIPRGLVGLFICADLSAQFSFIMESWVTNGSFRIGKDADMSPNKSGFDPLFGSEDGMTDHETFDFLPPGTQRPPKKTDYTVIDGLPQFIRTDGGLYLFLPGIEGLRHLANGTIPKS</sequence>
<evidence type="ECO:0000256" key="5">
    <source>
        <dbReference type="ARBA" id="ARBA00023004"/>
    </source>
</evidence>
<comment type="cofactor">
    <cofactor evidence="1">
        <name>heme b</name>
        <dbReference type="ChEBI" id="CHEBI:60344"/>
    </cofactor>
</comment>
<evidence type="ECO:0000313" key="7">
    <source>
        <dbReference type="Proteomes" id="UP000293331"/>
    </source>
</evidence>
<comment type="caution">
    <text evidence="6">The sequence shown here is derived from an EMBL/GenBank/DDBJ whole genome shotgun (WGS) entry which is preliminary data.</text>
</comment>
<gene>
    <name evidence="6" type="ORF">EWM62_07080</name>
</gene>
<keyword evidence="5" id="KW-0408">Iron</keyword>
<dbReference type="GO" id="GO:0005829">
    <property type="term" value="C:cytosol"/>
    <property type="evidence" value="ECO:0007669"/>
    <property type="project" value="TreeGrafter"/>
</dbReference>
<dbReference type="SUPFAM" id="SSF54909">
    <property type="entry name" value="Dimeric alpha+beta barrel"/>
    <property type="match status" value="1"/>
</dbReference>
<keyword evidence="3" id="KW-0479">Metal-binding</keyword>
<evidence type="ECO:0000313" key="6">
    <source>
        <dbReference type="EMBL" id="RYU91694.1"/>
    </source>
</evidence>
<evidence type="ECO:0000256" key="3">
    <source>
        <dbReference type="ARBA" id="ARBA00022723"/>
    </source>
</evidence>
<evidence type="ECO:0000256" key="2">
    <source>
        <dbReference type="ARBA" id="ARBA00022559"/>
    </source>
</evidence>
<dbReference type="AlphaFoldDB" id="A0A4Q5LQJ3"/>